<dbReference type="Gene3D" id="1.20.1250.20">
    <property type="entry name" value="MFS general substrate transporter like domains"/>
    <property type="match status" value="1"/>
</dbReference>
<feature type="transmembrane region" description="Helical" evidence="6">
    <location>
        <begin position="133"/>
        <end position="155"/>
    </location>
</feature>
<comment type="subcellular location">
    <subcellularLocation>
        <location evidence="1">Cell membrane</location>
        <topology evidence="1">Multi-pass membrane protein</topology>
    </subcellularLocation>
</comment>
<gene>
    <name evidence="7" type="ORF">NCTC4670_01219</name>
</gene>
<evidence type="ECO:0000313" key="7">
    <source>
        <dbReference type="EMBL" id="SUN50138.1"/>
    </source>
</evidence>
<proteinExistence type="predicted"/>
<feature type="transmembrane region" description="Helical" evidence="6">
    <location>
        <begin position="71"/>
        <end position="89"/>
    </location>
</feature>
<reference evidence="7 8" key="1">
    <citation type="submission" date="2018-06" db="EMBL/GenBank/DDBJ databases">
        <authorList>
            <consortium name="Pathogen Informatics"/>
            <person name="Doyle S."/>
        </authorList>
    </citation>
    <scope>NUCLEOTIDE SEQUENCE [LARGE SCALE GENOMIC DNA]</scope>
    <source>
        <strain evidence="7 8">NCTC4670</strain>
    </source>
</reference>
<accession>A0A380JWM8</accession>
<evidence type="ECO:0000256" key="1">
    <source>
        <dbReference type="ARBA" id="ARBA00004651"/>
    </source>
</evidence>
<feature type="transmembrane region" description="Helical" evidence="6">
    <location>
        <begin position="251"/>
        <end position="269"/>
    </location>
</feature>
<dbReference type="SUPFAM" id="SSF103473">
    <property type="entry name" value="MFS general substrate transporter"/>
    <property type="match status" value="1"/>
</dbReference>
<dbReference type="InterPro" id="IPR036259">
    <property type="entry name" value="MFS_trans_sf"/>
</dbReference>
<name>A0A380JWM8_STRDY</name>
<feature type="transmembrane region" description="Helical" evidence="6">
    <location>
        <begin position="372"/>
        <end position="391"/>
    </location>
</feature>
<dbReference type="GO" id="GO:0022857">
    <property type="term" value="F:transmembrane transporter activity"/>
    <property type="evidence" value="ECO:0007669"/>
    <property type="project" value="InterPro"/>
</dbReference>
<keyword evidence="2" id="KW-1003">Cell membrane</keyword>
<feature type="transmembrane region" description="Helical" evidence="6">
    <location>
        <begin position="342"/>
        <end position="366"/>
    </location>
</feature>
<dbReference type="AlphaFoldDB" id="A0A380JWM8"/>
<dbReference type="EMBL" id="UHFG01000004">
    <property type="protein sequence ID" value="SUN50138.1"/>
    <property type="molecule type" value="Genomic_DNA"/>
</dbReference>
<sequence>MTKNEYRLLTSRAVNKIGNVIYDYGNSSWIAGLGVVGQKYLGYYQLVDSLIALFLNPIGGAIADRYKRRQILLWTDAIGAIACGLLAFMPSKQGMLFGLITVNAILAISHAFSGTSFRAYVVTLVKEERLVDFNAHLEIISQIISISSPLLAFLVVDRLGLRSALLLDSISFALSFVCLWSITTKETHLQPKSGQIGIRHLLTDIKEGLDFIRREKEIFFLLTIATLVNFFIAAFNYLLPFSNQLFNRSSSYATMLSLGAVGAILGALFANKYFKNNYQSLLIALGTSGLGLAMLTPLHLAKVSTLVLASGNLWFECFLTIFNIHFFSTVQKKVPKVLLGRVFSSIFTLAVLLMPLATILMTALPISVNPLSFSLIGFGISLISLLAYVYARQHFM</sequence>
<feature type="transmembrane region" description="Helical" evidence="6">
    <location>
        <begin position="95"/>
        <end position="121"/>
    </location>
</feature>
<evidence type="ECO:0000256" key="4">
    <source>
        <dbReference type="ARBA" id="ARBA00022989"/>
    </source>
</evidence>
<evidence type="ECO:0000256" key="2">
    <source>
        <dbReference type="ARBA" id="ARBA00022475"/>
    </source>
</evidence>
<keyword evidence="3 6" id="KW-0812">Transmembrane</keyword>
<keyword evidence="4 6" id="KW-1133">Transmembrane helix</keyword>
<feature type="transmembrane region" description="Helical" evidence="6">
    <location>
        <begin position="218"/>
        <end position="239"/>
    </location>
</feature>
<organism evidence="7 8">
    <name type="scientific">Streptococcus dysgalactiae subsp. dysgalactiae</name>
    <dbReference type="NCBI Taxonomy" id="99822"/>
    <lineage>
        <taxon>Bacteria</taxon>
        <taxon>Bacillati</taxon>
        <taxon>Bacillota</taxon>
        <taxon>Bacilli</taxon>
        <taxon>Lactobacillales</taxon>
        <taxon>Streptococcaceae</taxon>
        <taxon>Streptococcus</taxon>
    </lineage>
</organism>
<keyword evidence="5 6" id="KW-0472">Membrane</keyword>
<feature type="transmembrane region" description="Helical" evidence="6">
    <location>
        <begin position="161"/>
        <end position="182"/>
    </location>
</feature>
<dbReference type="PANTHER" id="PTHR23513:SF11">
    <property type="entry name" value="STAPHYLOFERRIN A TRANSPORTER"/>
    <property type="match status" value="1"/>
</dbReference>
<evidence type="ECO:0000313" key="8">
    <source>
        <dbReference type="Proteomes" id="UP000254797"/>
    </source>
</evidence>
<protein>
    <submittedName>
        <fullName evidence="7">Transporter</fullName>
    </submittedName>
</protein>
<dbReference type="Proteomes" id="UP000254797">
    <property type="component" value="Unassembled WGS sequence"/>
</dbReference>
<feature type="transmembrane region" description="Helical" evidence="6">
    <location>
        <begin position="281"/>
        <end position="301"/>
    </location>
</feature>
<dbReference type="GO" id="GO:0005886">
    <property type="term" value="C:plasma membrane"/>
    <property type="evidence" value="ECO:0007669"/>
    <property type="project" value="UniProtKB-SubCell"/>
</dbReference>
<evidence type="ECO:0000256" key="5">
    <source>
        <dbReference type="ARBA" id="ARBA00023136"/>
    </source>
</evidence>
<evidence type="ECO:0000256" key="6">
    <source>
        <dbReference type="SAM" id="Phobius"/>
    </source>
</evidence>
<dbReference type="InterPro" id="IPR011701">
    <property type="entry name" value="MFS"/>
</dbReference>
<feature type="transmembrane region" description="Helical" evidence="6">
    <location>
        <begin position="313"/>
        <end position="330"/>
    </location>
</feature>
<dbReference type="Pfam" id="PF07690">
    <property type="entry name" value="MFS_1"/>
    <property type="match status" value="1"/>
</dbReference>
<dbReference type="PANTHER" id="PTHR23513">
    <property type="entry name" value="INTEGRAL MEMBRANE EFFLUX PROTEIN-RELATED"/>
    <property type="match status" value="1"/>
</dbReference>
<evidence type="ECO:0000256" key="3">
    <source>
        <dbReference type="ARBA" id="ARBA00022692"/>
    </source>
</evidence>
<dbReference type="RefSeq" id="WP_115246218.1">
    <property type="nucleotide sequence ID" value="NZ_JAIEZZ010000008.1"/>
</dbReference>
<dbReference type="CDD" id="cd06173">
    <property type="entry name" value="MFS_MefA_like"/>
    <property type="match status" value="1"/>
</dbReference>